<keyword evidence="4" id="KW-0472">Membrane</keyword>
<dbReference type="HOGENOM" id="CLU_037236_0_1_1"/>
<dbReference type="AlphaFoldDB" id="A0A0C3G3L4"/>
<dbReference type="Gene3D" id="1.10.287.110">
    <property type="entry name" value="DnaJ domain"/>
    <property type="match status" value="1"/>
</dbReference>
<keyword evidence="2 7" id="KW-0732">Signal</keyword>
<evidence type="ECO:0000256" key="6">
    <source>
        <dbReference type="SAM" id="MobiDB-lite"/>
    </source>
</evidence>
<evidence type="ECO:0000256" key="4">
    <source>
        <dbReference type="ARBA" id="ARBA00023136"/>
    </source>
</evidence>
<dbReference type="EMBL" id="KN832972">
    <property type="protein sequence ID" value="KIM90885.1"/>
    <property type="molecule type" value="Genomic_DNA"/>
</dbReference>
<evidence type="ECO:0000256" key="7">
    <source>
        <dbReference type="SAM" id="SignalP"/>
    </source>
</evidence>
<dbReference type="InterPro" id="IPR052606">
    <property type="entry name" value="DnaJ_domain_protein"/>
</dbReference>
<evidence type="ECO:0000256" key="2">
    <source>
        <dbReference type="ARBA" id="ARBA00022729"/>
    </source>
</evidence>
<dbReference type="SUPFAM" id="SSF46565">
    <property type="entry name" value="Chaperone J-domain"/>
    <property type="match status" value="1"/>
</dbReference>
<dbReference type="FunCoup" id="A0A0C3G3L4">
    <property type="interactions" value="84"/>
</dbReference>
<sequence length="317" mass="35101">MRLFLILALLALLVATVSAWDKEDHEIFDLVSELEASEGKGTSFYSWLEVPSTASTAQISKAYRRKSMLLHPDKNPGVKGIHERFARLGVIGAILRDARGRERYDHFYKNGVPRWRGTGYYYSRWRPGMAEVLVFLTLLTSVLQYTVQRMTYQNDLRRIETIIGNAKLAAWGPKMIPVDGKRKVKVSIGGTPRIDDEGNQIGGRMIDMVVEGNGFVSIVDDTGDLHPLDTDSAIPAAISRTWPPVLARYLISKIIHRAPKDSDELLEVDNADKSESGSESPGSRAATPNETVPTVLKGGRAATVKAGGKRRKAVRSR</sequence>
<dbReference type="PRINTS" id="PR00625">
    <property type="entry name" value="JDOMAIN"/>
</dbReference>
<keyword evidence="3" id="KW-1133">Transmembrane helix</keyword>
<reference evidence="10" key="2">
    <citation type="submission" date="2015-01" db="EMBL/GenBank/DDBJ databases">
        <title>Evolutionary Origins and Diversification of the Mycorrhizal Mutualists.</title>
        <authorList>
            <consortium name="DOE Joint Genome Institute"/>
            <consortium name="Mycorrhizal Genomics Consortium"/>
            <person name="Kohler A."/>
            <person name="Kuo A."/>
            <person name="Nagy L.G."/>
            <person name="Floudas D."/>
            <person name="Copeland A."/>
            <person name="Barry K.W."/>
            <person name="Cichocki N."/>
            <person name="Veneault-Fourrey C."/>
            <person name="LaButti K."/>
            <person name="Lindquist E.A."/>
            <person name="Lipzen A."/>
            <person name="Lundell T."/>
            <person name="Morin E."/>
            <person name="Murat C."/>
            <person name="Riley R."/>
            <person name="Ohm R."/>
            <person name="Sun H."/>
            <person name="Tunlid A."/>
            <person name="Henrissat B."/>
            <person name="Grigoriev I.V."/>
            <person name="Hibbett D.S."/>
            <person name="Martin F."/>
        </authorList>
    </citation>
    <scope>NUCLEOTIDE SEQUENCE [LARGE SCALE GENOMIC DNA]</scope>
    <source>
        <strain evidence="10">F 1598</strain>
    </source>
</reference>
<organism evidence="9 10">
    <name type="scientific">Piloderma croceum (strain F 1598)</name>
    <dbReference type="NCBI Taxonomy" id="765440"/>
    <lineage>
        <taxon>Eukaryota</taxon>
        <taxon>Fungi</taxon>
        <taxon>Dikarya</taxon>
        <taxon>Basidiomycota</taxon>
        <taxon>Agaricomycotina</taxon>
        <taxon>Agaricomycetes</taxon>
        <taxon>Agaricomycetidae</taxon>
        <taxon>Atheliales</taxon>
        <taxon>Atheliaceae</taxon>
        <taxon>Piloderma</taxon>
    </lineage>
</organism>
<evidence type="ECO:0000313" key="9">
    <source>
        <dbReference type="EMBL" id="KIM90885.1"/>
    </source>
</evidence>
<dbReference type="SMART" id="SM00271">
    <property type="entry name" value="DnaJ"/>
    <property type="match status" value="1"/>
</dbReference>
<dbReference type="InterPro" id="IPR036869">
    <property type="entry name" value="J_dom_sf"/>
</dbReference>
<evidence type="ECO:0000259" key="8">
    <source>
        <dbReference type="PROSITE" id="PS50076"/>
    </source>
</evidence>
<evidence type="ECO:0000256" key="5">
    <source>
        <dbReference type="ARBA" id="ARBA00037847"/>
    </source>
</evidence>
<dbReference type="STRING" id="765440.A0A0C3G3L4"/>
<dbReference type="Proteomes" id="UP000054166">
    <property type="component" value="Unassembled WGS sequence"/>
</dbReference>
<keyword evidence="1" id="KW-0812">Transmembrane</keyword>
<evidence type="ECO:0000256" key="3">
    <source>
        <dbReference type="ARBA" id="ARBA00022989"/>
    </source>
</evidence>
<proteinExistence type="predicted"/>
<dbReference type="InParanoid" id="A0A0C3G3L4"/>
<keyword evidence="10" id="KW-1185">Reference proteome</keyword>
<dbReference type="Pfam" id="PF00226">
    <property type="entry name" value="DnaJ"/>
    <property type="match status" value="1"/>
</dbReference>
<dbReference type="OrthoDB" id="413400at2759"/>
<dbReference type="InterPro" id="IPR001623">
    <property type="entry name" value="DnaJ_domain"/>
</dbReference>
<name>A0A0C3G3L4_PILCF</name>
<dbReference type="PANTHER" id="PTHR44653:SF2">
    <property type="entry name" value="DNAJ HOMOLOG SUBFAMILY C MEMBER 1"/>
    <property type="match status" value="1"/>
</dbReference>
<reference evidence="9 10" key="1">
    <citation type="submission" date="2014-04" db="EMBL/GenBank/DDBJ databases">
        <authorList>
            <consortium name="DOE Joint Genome Institute"/>
            <person name="Kuo A."/>
            <person name="Tarkka M."/>
            <person name="Buscot F."/>
            <person name="Kohler A."/>
            <person name="Nagy L.G."/>
            <person name="Floudas D."/>
            <person name="Copeland A."/>
            <person name="Barry K.W."/>
            <person name="Cichocki N."/>
            <person name="Veneault-Fourrey C."/>
            <person name="LaButti K."/>
            <person name="Lindquist E.A."/>
            <person name="Lipzen A."/>
            <person name="Lundell T."/>
            <person name="Morin E."/>
            <person name="Murat C."/>
            <person name="Sun H."/>
            <person name="Tunlid A."/>
            <person name="Henrissat B."/>
            <person name="Grigoriev I.V."/>
            <person name="Hibbett D.S."/>
            <person name="Martin F."/>
            <person name="Nordberg H.P."/>
            <person name="Cantor M.N."/>
            <person name="Hua S.X."/>
        </authorList>
    </citation>
    <scope>NUCLEOTIDE SEQUENCE [LARGE SCALE GENOMIC DNA]</scope>
    <source>
        <strain evidence="9 10">F 1598</strain>
    </source>
</reference>
<gene>
    <name evidence="9" type="ORF">PILCRDRAFT_1126</name>
</gene>
<evidence type="ECO:0000313" key="10">
    <source>
        <dbReference type="Proteomes" id="UP000054166"/>
    </source>
</evidence>
<feature type="signal peptide" evidence="7">
    <location>
        <begin position="1"/>
        <end position="19"/>
    </location>
</feature>
<feature type="compositionally biased region" description="Polar residues" evidence="6">
    <location>
        <begin position="277"/>
        <end position="292"/>
    </location>
</feature>
<feature type="domain" description="J" evidence="8">
    <location>
        <begin position="43"/>
        <end position="108"/>
    </location>
</feature>
<dbReference type="CDD" id="cd06257">
    <property type="entry name" value="DnaJ"/>
    <property type="match status" value="1"/>
</dbReference>
<dbReference type="GO" id="GO:0012505">
    <property type="term" value="C:endomembrane system"/>
    <property type="evidence" value="ECO:0007669"/>
    <property type="project" value="UniProtKB-SubCell"/>
</dbReference>
<protein>
    <recommendedName>
        <fullName evidence="8">J domain-containing protein</fullName>
    </recommendedName>
</protein>
<feature type="compositionally biased region" description="Basic residues" evidence="6">
    <location>
        <begin position="307"/>
        <end position="317"/>
    </location>
</feature>
<evidence type="ECO:0000256" key="1">
    <source>
        <dbReference type="ARBA" id="ARBA00022692"/>
    </source>
</evidence>
<accession>A0A0C3G3L4</accession>
<dbReference type="PROSITE" id="PS50076">
    <property type="entry name" value="DNAJ_2"/>
    <property type="match status" value="1"/>
</dbReference>
<feature type="chain" id="PRO_5002164629" description="J domain-containing protein" evidence="7">
    <location>
        <begin position="20"/>
        <end position="317"/>
    </location>
</feature>
<dbReference type="PANTHER" id="PTHR44653">
    <property type="entry name" value="DNAJ HOMOLOG SUBFAMILY C MEMBER 1"/>
    <property type="match status" value="1"/>
</dbReference>
<comment type="subcellular location">
    <subcellularLocation>
        <location evidence="5">Endomembrane system</location>
        <topology evidence="5">Single-pass membrane protein</topology>
    </subcellularLocation>
</comment>
<feature type="region of interest" description="Disordered" evidence="6">
    <location>
        <begin position="268"/>
        <end position="317"/>
    </location>
</feature>